<keyword evidence="8 10" id="KW-0496">Mitochondrion</keyword>
<dbReference type="PRINTS" id="PR01873">
    <property type="entry name" value="CYTCOXIDASE4"/>
</dbReference>
<dbReference type="InterPro" id="IPR036639">
    <property type="entry name" value="Cyt_c_oxidase_su4_sf"/>
</dbReference>
<dbReference type="CDD" id="cd00922">
    <property type="entry name" value="Cyt_c_Oxidase_IV"/>
    <property type="match status" value="1"/>
</dbReference>
<dbReference type="GO" id="GO:0016491">
    <property type="term" value="F:oxidoreductase activity"/>
    <property type="evidence" value="ECO:0007669"/>
    <property type="project" value="UniProtKB-KW"/>
</dbReference>
<evidence type="ECO:0000313" key="11">
    <source>
        <dbReference type="EMBL" id="JAV54259.1"/>
    </source>
</evidence>
<evidence type="ECO:0000256" key="4">
    <source>
        <dbReference type="ARBA" id="ARBA00022792"/>
    </source>
</evidence>
<evidence type="ECO:0000256" key="5">
    <source>
        <dbReference type="ARBA" id="ARBA00022946"/>
    </source>
</evidence>
<reference evidence="11" key="1">
    <citation type="journal article" date="2016" name="Sci. Rep.">
        <title>Molecular characterization of firefly nuptial gifts: a multi-omics approach sheds light on postcopulatory sexual selection.</title>
        <authorList>
            <person name="Al-Wathiqui N."/>
            <person name="Fallon T.R."/>
            <person name="South A."/>
            <person name="Weng J.K."/>
            <person name="Lewis S.M."/>
        </authorList>
    </citation>
    <scope>NUCLEOTIDE SEQUENCE</scope>
</reference>
<evidence type="ECO:0000313" key="13">
    <source>
        <dbReference type="EMBL" id="KAB0804829.1"/>
    </source>
</evidence>
<evidence type="ECO:0000256" key="2">
    <source>
        <dbReference type="ARBA" id="ARBA00008135"/>
    </source>
</evidence>
<dbReference type="EMBL" id="GEZM01097356">
    <property type="protein sequence ID" value="JAV54259.1"/>
    <property type="molecule type" value="Transcribed_RNA"/>
</dbReference>
<dbReference type="GO" id="GO:0005743">
    <property type="term" value="C:mitochondrial inner membrane"/>
    <property type="evidence" value="ECO:0007669"/>
    <property type="project" value="UniProtKB-SubCell"/>
</dbReference>
<evidence type="ECO:0000256" key="10">
    <source>
        <dbReference type="RuleBase" id="RU367145"/>
    </source>
</evidence>
<feature type="transmembrane region" description="Helical" evidence="10">
    <location>
        <begin position="112"/>
        <end position="134"/>
    </location>
</feature>
<dbReference type="GO" id="GO:0006123">
    <property type="term" value="P:mitochondrial electron transport, cytochrome c to oxygen"/>
    <property type="evidence" value="ECO:0007669"/>
    <property type="project" value="InterPro"/>
</dbReference>
<protein>
    <recommendedName>
        <fullName evidence="10">Cytochrome c oxidase subunit 4</fullName>
    </recommendedName>
</protein>
<dbReference type="PANTHER" id="PTHR10707">
    <property type="entry name" value="CYTOCHROME C OXIDASE SUBUNIT IV"/>
    <property type="match status" value="1"/>
</dbReference>
<evidence type="ECO:0000256" key="8">
    <source>
        <dbReference type="ARBA" id="ARBA00023128"/>
    </source>
</evidence>
<proteinExistence type="inferred from homology"/>
<dbReference type="Gene3D" id="1.10.442.10">
    <property type="entry name" value="Cytochrome c oxidase subunit IV"/>
    <property type="match status" value="1"/>
</dbReference>
<dbReference type="UniPathway" id="UPA00705"/>
<keyword evidence="3 10" id="KW-0812">Transmembrane</keyword>
<keyword evidence="14" id="KW-1185">Reference proteome</keyword>
<comment type="similarity">
    <text evidence="2 10">Belongs to the cytochrome c oxidase IV family.</text>
</comment>
<dbReference type="Pfam" id="PF02936">
    <property type="entry name" value="COX4"/>
    <property type="match status" value="1"/>
</dbReference>
<dbReference type="Proteomes" id="UP000327044">
    <property type="component" value="Unassembled WGS sequence"/>
</dbReference>
<accession>A0A1Y1JY77</accession>
<name>A0A1Y1JY77_PHOPY</name>
<evidence type="ECO:0000256" key="1">
    <source>
        <dbReference type="ARBA" id="ARBA00004434"/>
    </source>
</evidence>
<comment type="subunit">
    <text evidence="10">Component of the cytochrome c oxidase (complex IV, CIV), a multisubunit enzyme composed of 14 subunits.</text>
</comment>
<keyword evidence="9 10" id="KW-0472">Membrane</keyword>
<dbReference type="SUPFAM" id="SSF81406">
    <property type="entry name" value="Mitochondrial cytochrome c oxidase subunit IV"/>
    <property type="match status" value="1"/>
</dbReference>
<dbReference type="InParanoid" id="A0A1Y1JY77"/>
<comment type="subcellular location">
    <subcellularLocation>
        <location evidence="1 10">Mitochondrion inner membrane</location>
        <topology evidence="1 10">Single-pass membrane protein</topology>
    </subcellularLocation>
</comment>
<keyword evidence="5" id="KW-0809">Transit peptide</keyword>
<dbReference type="AlphaFoldDB" id="A0A1Y1JY77"/>
<keyword evidence="6 10" id="KW-1133">Transmembrane helix</keyword>
<comment type="pathway">
    <text evidence="10">Energy metabolism; oxidative phosphorylation.</text>
</comment>
<evidence type="ECO:0000256" key="9">
    <source>
        <dbReference type="ARBA" id="ARBA00023136"/>
    </source>
</evidence>
<evidence type="ECO:0000256" key="6">
    <source>
        <dbReference type="ARBA" id="ARBA00022989"/>
    </source>
</evidence>
<dbReference type="InterPro" id="IPR013288">
    <property type="entry name" value="Cyt_c_oxidase_su4"/>
</dbReference>
<dbReference type="EMBL" id="VVIM01000001">
    <property type="protein sequence ID" value="KAB0804827.1"/>
    <property type="molecule type" value="Genomic_DNA"/>
</dbReference>
<keyword evidence="7" id="KW-0560">Oxidoreductase</keyword>
<evidence type="ECO:0000313" key="14">
    <source>
        <dbReference type="Proteomes" id="UP000327044"/>
    </source>
</evidence>
<evidence type="ECO:0000256" key="3">
    <source>
        <dbReference type="ARBA" id="ARBA00022692"/>
    </source>
</evidence>
<dbReference type="GO" id="GO:0045277">
    <property type="term" value="C:respiratory chain complex IV"/>
    <property type="evidence" value="ECO:0007669"/>
    <property type="project" value="InterPro"/>
</dbReference>
<gene>
    <name evidence="12" type="ORF">PPYR_01797</name>
    <name evidence="13" type="ORF">PPYR_01799</name>
</gene>
<dbReference type="EMBL" id="VVIM01000001">
    <property type="protein sequence ID" value="KAB0804829.1"/>
    <property type="molecule type" value="Genomic_DNA"/>
</dbReference>
<reference evidence="12 14" key="2">
    <citation type="journal article" date="2018" name="Elife">
        <title>Firefly genomes illuminate parallel origins of bioluminescence in beetles.</title>
        <authorList>
            <person name="Fallon T.R."/>
            <person name="Lower S.E."/>
            <person name="Chang C.H."/>
            <person name="Bessho-Uehara M."/>
            <person name="Martin G.J."/>
            <person name="Bewick A.J."/>
            <person name="Behringer M."/>
            <person name="Debat H.J."/>
            <person name="Wong I."/>
            <person name="Day J.C."/>
            <person name="Suvorov A."/>
            <person name="Silva C.J."/>
            <person name="Stanger-Hall K.F."/>
            <person name="Hall D.W."/>
            <person name="Schmitz R.J."/>
            <person name="Nelson D.R."/>
            <person name="Lewis S.M."/>
            <person name="Shigenobu S."/>
            <person name="Bybee S.M."/>
            <person name="Larracuente A.M."/>
            <person name="Oba Y."/>
            <person name="Weng J.K."/>
        </authorList>
    </citation>
    <scope>NUCLEOTIDE SEQUENCE [LARGE SCALE GENOMIC DNA]</scope>
    <source>
        <strain evidence="12">1611_PpyrPB1</strain>
        <tissue evidence="12">Whole body</tissue>
    </source>
</reference>
<sequence length="178" mass="20675">MALRLLTLGSRLKGRLIPLGSAGMHHEAAPVEGTREMVGYGINGQPVYMDRVDFPMPSLRWKEETPDVLALREREKGDWRKLSIEEKKALYRASFCQTFSEFTHPTGEWKSVLGYTFIIVGCGVWMYIFMKFFVYGPLPDSFSEENRRAQLRRMLDLKVNPITGLSSKWDYEKDDWKK</sequence>
<evidence type="ECO:0000256" key="7">
    <source>
        <dbReference type="ARBA" id="ARBA00023002"/>
    </source>
</evidence>
<dbReference type="OrthoDB" id="186013at2759"/>
<comment type="function">
    <text evidence="10">Component of the cytochrome c oxidase, the last enzyme in the mitochondrial electron transport chain which drives oxidative phosphorylation.</text>
</comment>
<organism evidence="11">
    <name type="scientific">Photinus pyralis</name>
    <name type="common">Common eastern firefly</name>
    <name type="synonym">Lampyris pyralis</name>
    <dbReference type="NCBI Taxonomy" id="7054"/>
    <lineage>
        <taxon>Eukaryota</taxon>
        <taxon>Metazoa</taxon>
        <taxon>Ecdysozoa</taxon>
        <taxon>Arthropoda</taxon>
        <taxon>Hexapoda</taxon>
        <taxon>Insecta</taxon>
        <taxon>Pterygota</taxon>
        <taxon>Neoptera</taxon>
        <taxon>Endopterygota</taxon>
        <taxon>Coleoptera</taxon>
        <taxon>Polyphaga</taxon>
        <taxon>Elateriformia</taxon>
        <taxon>Elateroidea</taxon>
        <taxon>Lampyridae</taxon>
        <taxon>Lampyrinae</taxon>
        <taxon>Photinus</taxon>
    </lineage>
</organism>
<dbReference type="FunCoup" id="A0A1Y1JY77">
    <property type="interactions" value="1109"/>
</dbReference>
<dbReference type="PANTHER" id="PTHR10707:SF10">
    <property type="entry name" value="CYTOCHROME C OXIDASE SUBUNIT 4"/>
    <property type="match status" value="1"/>
</dbReference>
<dbReference type="FunFam" id="1.10.442.10:FF:000001">
    <property type="entry name" value="Cytochrome c oxidase subunit 4 isoform 1"/>
    <property type="match status" value="1"/>
</dbReference>
<dbReference type="InterPro" id="IPR004203">
    <property type="entry name" value="Cyt_c_oxidase_su4_fam"/>
</dbReference>
<evidence type="ECO:0000313" key="12">
    <source>
        <dbReference type="EMBL" id="KAB0804827.1"/>
    </source>
</evidence>
<reference evidence="12" key="3">
    <citation type="submission" date="2019-08" db="EMBL/GenBank/DDBJ databases">
        <authorList>
            <consortium name="Photinus pyralis genome working group"/>
            <person name="Fallon T.R."/>
            <person name="Sander Lower S.E."/>
            <person name="Weng J.-K."/>
        </authorList>
    </citation>
    <scope>NUCLEOTIDE SEQUENCE</scope>
    <source>
        <strain evidence="12">1611_PpyrPB1</strain>
        <tissue evidence="12">Whole body</tissue>
    </source>
</reference>
<keyword evidence="4 10" id="KW-0999">Mitochondrion inner membrane</keyword>